<name>A0A8S9LF24_BRACR</name>
<organism evidence="1">
    <name type="scientific">Brassica cretica</name>
    <name type="common">Mustard</name>
    <dbReference type="NCBI Taxonomy" id="69181"/>
    <lineage>
        <taxon>Eukaryota</taxon>
        <taxon>Viridiplantae</taxon>
        <taxon>Streptophyta</taxon>
        <taxon>Embryophyta</taxon>
        <taxon>Tracheophyta</taxon>
        <taxon>Spermatophyta</taxon>
        <taxon>Magnoliopsida</taxon>
        <taxon>eudicotyledons</taxon>
        <taxon>Gunneridae</taxon>
        <taxon>Pentapetalae</taxon>
        <taxon>rosids</taxon>
        <taxon>malvids</taxon>
        <taxon>Brassicales</taxon>
        <taxon>Brassicaceae</taxon>
        <taxon>Brassiceae</taxon>
        <taxon>Brassica</taxon>
    </lineage>
</organism>
<sequence length="82" mass="9291">MTMFFSKLGRSSVSRSRIGLLCGLQIMKTTFLKLQSKKNPRVIRNLSLKVPKLADSTAGSCYFPFFLLIWLWRSATGKASLF</sequence>
<accession>A0A8S9LF24</accession>
<dbReference type="AlphaFoldDB" id="A0A8S9LF24"/>
<proteinExistence type="predicted"/>
<gene>
    <name evidence="1" type="ORF">F2Q70_00025530</name>
</gene>
<reference evidence="1" key="1">
    <citation type="submission" date="2019-12" db="EMBL/GenBank/DDBJ databases">
        <title>Genome sequencing and annotation of Brassica cretica.</title>
        <authorList>
            <person name="Studholme D.J."/>
            <person name="Sarris P.F."/>
        </authorList>
    </citation>
    <scope>NUCLEOTIDE SEQUENCE</scope>
    <source>
        <strain evidence="1">PFS-102/07</strain>
        <tissue evidence="1">Leaf</tissue>
    </source>
</reference>
<evidence type="ECO:0000313" key="1">
    <source>
        <dbReference type="EMBL" id="KAF2604038.1"/>
    </source>
</evidence>
<dbReference type="EMBL" id="QGKY02000094">
    <property type="protein sequence ID" value="KAF2604038.1"/>
    <property type="molecule type" value="Genomic_DNA"/>
</dbReference>
<comment type="caution">
    <text evidence="1">The sequence shown here is derived from an EMBL/GenBank/DDBJ whole genome shotgun (WGS) entry which is preliminary data.</text>
</comment>
<protein>
    <submittedName>
        <fullName evidence="1">Uncharacterized protein</fullName>
    </submittedName>
</protein>